<organism evidence="1 2">
    <name type="scientific">Gossypium arboreum</name>
    <name type="common">Tree cotton</name>
    <name type="synonym">Gossypium nanking</name>
    <dbReference type="NCBI Taxonomy" id="29729"/>
    <lineage>
        <taxon>Eukaryota</taxon>
        <taxon>Viridiplantae</taxon>
        <taxon>Streptophyta</taxon>
        <taxon>Embryophyta</taxon>
        <taxon>Tracheophyta</taxon>
        <taxon>Spermatophyta</taxon>
        <taxon>Magnoliopsida</taxon>
        <taxon>eudicotyledons</taxon>
        <taxon>Gunneridae</taxon>
        <taxon>Pentapetalae</taxon>
        <taxon>rosids</taxon>
        <taxon>malvids</taxon>
        <taxon>Malvales</taxon>
        <taxon>Malvaceae</taxon>
        <taxon>Malvoideae</taxon>
        <taxon>Gossypium</taxon>
    </lineage>
</organism>
<dbReference type="Proteomes" id="UP000032142">
    <property type="component" value="Unassembled WGS sequence"/>
</dbReference>
<name>A0A0B0PN49_GOSAR</name>
<dbReference type="AlphaFoldDB" id="A0A0B0PN49"/>
<proteinExistence type="predicted"/>
<protein>
    <submittedName>
        <fullName evidence="1">Uncharacterized protein</fullName>
    </submittedName>
</protein>
<evidence type="ECO:0000313" key="2">
    <source>
        <dbReference type="Proteomes" id="UP000032142"/>
    </source>
</evidence>
<gene>
    <name evidence="1" type="ORF">F383_33786</name>
</gene>
<keyword evidence="2" id="KW-1185">Reference proteome</keyword>
<reference evidence="2" key="1">
    <citation type="submission" date="2014-09" db="EMBL/GenBank/DDBJ databases">
        <authorList>
            <person name="Mudge J."/>
            <person name="Ramaraj T."/>
            <person name="Lindquist I.E."/>
            <person name="Bharti A.K."/>
            <person name="Sundararajan A."/>
            <person name="Cameron C.T."/>
            <person name="Woodward J.E."/>
            <person name="May G.D."/>
            <person name="Brubaker C."/>
            <person name="Broadhvest J."/>
            <person name="Wilkins T.A."/>
        </authorList>
    </citation>
    <scope>NUCLEOTIDE SEQUENCE</scope>
    <source>
        <strain evidence="2">cv. AKA8401</strain>
    </source>
</reference>
<accession>A0A0B0PN49</accession>
<dbReference type="EMBL" id="KN436613">
    <property type="protein sequence ID" value="KHG26435.1"/>
    <property type="molecule type" value="Genomic_DNA"/>
</dbReference>
<sequence>MPKSPLKWPFPNWTQLGLGRNTPVCVLPM</sequence>
<evidence type="ECO:0000313" key="1">
    <source>
        <dbReference type="EMBL" id="KHG26435.1"/>
    </source>
</evidence>